<organism evidence="2 3">
    <name type="scientific">Nocardiopsis kunsanensis</name>
    <dbReference type="NCBI Taxonomy" id="141693"/>
    <lineage>
        <taxon>Bacteria</taxon>
        <taxon>Bacillati</taxon>
        <taxon>Actinomycetota</taxon>
        <taxon>Actinomycetes</taxon>
        <taxon>Streptosporangiales</taxon>
        <taxon>Nocardiopsidaceae</taxon>
        <taxon>Nocardiopsis</taxon>
    </lineage>
</organism>
<gene>
    <name evidence="2" type="ORF">GCM10007147_34550</name>
</gene>
<evidence type="ECO:0000256" key="1">
    <source>
        <dbReference type="ARBA" id="ARBA00022801"/>
    </source>
</evidence>
<dbReference type="PANTHER" id="PTHR20935">
    <property type="entry name" value="PHOSPHOGLYCERATE MUTASE-RELATED"/>
    <property type="match status" value="1"/>
</dbReference>
<protein>
    <recommendedName>
        <fullName evidence="4">Phosphohistidine phosphatase</fullName>
    </recommendedName>
</protein>
<dbReference type="InterPro" id="IPR029033">
    <property type="entry name" value="His_PPase_superfam"/>
</dbReference>
<name>A0A918XHM2_9ACTN</name>
<dbReference type="PANTHER" id="PTHR20935:SF1">
    <property type="entry name" value="SLL1549 PROTEIN"/>
    <property type="match status" value="1"/>
</dbReference>
<dbReference type="InterPro" id="IPR013078">
    <property type="entry name" value="His_Pase_superF_clade-1"/>
</dbReference>
<dbReference type="Pfam" id="PF00300">
    <property type="entry name" value="His_Phos_1"/>
    <property type="match status" value="1"/>
</dbReference>
<dbReference type="Gene3D" id="3.40.50.1240">
    <property type="entry name" value="Phosphoglycerate mutase-like"/>
    <property type="match status" value="1"/>
</dbReference>
<comment type="caution">
    <text evidence="2">The sequence shown here is derived from an EMBL/GenBank/DDBJ whole genome shotgun (WGS) entry which is preliminary data.</text>
</comment>
<dbReference type="AlphaFoldDB" id="A0A918XHM2"/>
<dbReference type="Proteomes" id="UP000654947">
    <property type="component" value="Unassembled WGS sequence"/>
</dbReference>
<keyword evidence="3" id="KW-1185">Reference proteome</keyword>
<evidence type="ECO:0000313" key="3">
    <source>
        <dbReference type="Proteomes" id="UP000654947"/>
    </source>
</evidence>
<evidence type="ECO:0008006" key="4">
    <source>
        <dbReference type="Google" id="ProtNLM"/>
    </source>
</evidence>
<dbReference type="InterPro" id="IPR051021">
    <property type="entry name" value="Mito_Ser/Thr_phosphatase"/>
</dbReference>
<accession>A0A918XHM2</accession>
<dbReference type="RefSeq" id="WP_017578452.1">
    <property type="nucleotide sequence ID" value="NZ_BMXL01000022.1"/>
</dbReference>
<dbReference type="GO" id="GO:0016787">
    <property type="term" value="F:hydrolase activity"/>
    <property type="evidence" value="ECO:0007669"/>
    <property type="project" value="UniProtKB-KW"/>
</dbReference>
<evidence type="ECO:0000313" key="2">
    <source>
        <dbReference type="EMBL" id="GHD31688.1"/>
    </source>
</evidence>
<dbReference type="EMBL" id="BMXL01000022">
    <property type="protein sequence ID" value="GHD31688.1"/>
    <property type="molecule type" value="Genomic_DNA"/>
</dbReference>
<reference evidence="2 3" key="1">
    <citation type="journal article" date="2014" name="Int. J. Syst. Evol. Microbiol.">
        <title>Complete genome sequence of Corynebacterium casei LMG S-19264T (=DSM 44701T), isolated from a smear-ripened cheese.</title>
        <authorList>
            <consortium name="US DOE Joint Genome Institute (JGI-PGF)"/>
            <person name="Walter F."/>
            <person name="Albersmeier A."/>
            <person name="Kalinowski J."/>
            <person name="Ruckert C."/>
        </authorList>
    </citation>
    <scope>NUCLEOTIDE SEQUENCE [LARGE SCALE GENOMIC DNA]</scope>
    <source>
        <strain evidence="2 3">KCTC 19473</strain>
    </source>
</reference>
<sequence>MSRTLLLMRHAEAESGFGVDDVERSLTDRGRSQAENVGRMLAAQGYVPDHVLCSSARRTRQTLEGVLGTLGPSRPPETDFSEAVYSAGTDTLTELITYVPAEAGTVLVVAHNPTVAQLAADFLDMPGPAGYPPATVTAVALEVEWLYAAPGTGAAILLN</sequence>
<dbReference type="SUPFAM" id="SSF53254">
    <property type="entry name" value="Phosphoglycerate mutase-like"/>
    <property type="match status" value="1"/>
</dbReference>
<keyword evidence="1" id="KW-0378">Hydrolase</keyword>
<dbReference type="SMART" id="SM00855">
    <property type="entry name" value="PGAM"/>
    <property type="match status" value="1"/>
</dbReference>
<proteinExistence type="predicted"/>
<dbReference type="CDD" id="cd07067">
    <property type="entry name" value="HP_PGM_like"/>
    <property type="match status" value="1"/>
</dbReference>